<evidence type="ECO:0000313" key="2">
    <source>
        <dbReference type="EMBL" id="KZV24068.1"/>
    </source>
</evidence>
<gene>
    <name evidence="2" type="ORF">F511_24375</name>
</gene>
<proteinExistence type="predicted"/>
<feature type="region of interest" description="Disordered" evidence="1">
    <location>
        <begin position="132"/>
        <end position="155"/>
    </location>
</feature>
<keyword evidence="3" id="KW-1185">Reference proteome</keyword>
<name>A0A2Z7ARP2_9LAMI</name>
<evidence type="ECO:0000256" key="1">
    <source>
        <dbReference type="SAM" id="MobiDB-lite"/>
    </source>
</evidence>
<protein>
    <submittedName>
        <fullName evidence="2">Uncharacterized protein</fullName>
    </submittedName>
</protein>
<reference evidence="2 3" key="1">
    <citation type="journal article" date="2015" name="Proc. Natl. Acad. Sci. U.S.A.">
        <title>The resurrection genome of Boea hygrometrica: A blueprint for survival of dehydration.</title>
        <authorList>
            <person name="Xiao L."/>
            <person name="Yang G."/>
            <person name="Zhang L."/>
            <person name="Yang X."/>
            <person name="Zhao S."/>
            <person name="Ji Z."/>
            <person name="Zhou Q."/>
            <person name="Hu M."/>
            <person name="Wang Y."/>
            <person name="Chen M."/>
            <person name="Xu Y."/>
            <person name="Jin H."/>
            <person name="Xiao X."/>
            <person name="Hu G."/>
            <person name="Bao F."/>
            <person name="Hu Y."/>
            <person name="Wan P."/>
            <person name="Li L."/>
            <person name="Deng X."/>
            <person name="Kuang T."/>
            <person name="Xiang C."/>
            <person name="Zhu J.K."/>
            <person name="Oliver M.J."/>
            <person name="He Y."/>
        </authorList>
    </citation>
    <scope>NUCLEOTIDE SEQUENCE [LARGE SCALE GENOMIC DNA]</scope>
    <source>
        <strain evidence="3">cv. XS01</strain>
    </source>
</reference>
<organism evidence="2 3">
    <name type="scientific">Dorcoceras hygrometricum</name>
    <dbReference type="NCBI Taxonomy" id="472368"/>
    <lineage>
        <taxon>Eukaryota</taxon>
        <taxon>Viridiplantae</taxon>
        <taxon>Streptophyta</taxon>
        <taxon>Embryophyta</taxon>
        <taxon>Tracheophyta</taxon>
        <taxon>Spermatophyta</taxon>
        <taxon>Magnoliopsida</taxon>
        <taxon>eudicotyledons</taxon>
        <taxon>Gunneridae</taxon>
        <taxon>Pentapetalae</taxon>
        <taxon>asterids</taxon>
        <taxon>lamiids</taxon>
        <taxon>Lamiales</taxon>
        <taxon>Gesneriaceae</taxon>
        <taxon>Didymocarpoideae</taxon>
        <taxon>Trichosporeae</taxon>
        <taxon>Loxocarpinae</taxon>
        <taxon>Dorcoceras</taxon>
    </lineage>
</organism>
<accession>A0A2Z7ARP2</accession>
<sequence length="155" mass="16500">MKHGPGTITQNLRTEGYELHQLGSTTLAQPAALTKRKEGICLRDPPPAPSKSPKEVYEEISRQEESNTTTLASVGAVYHRQSEKIRLFRLGPPGPGGGPGGGVPASGDRSRENECNVGGWSWLRLRHAEPLDSLGLNGAGDDPADEFTSTGGEDI</sequence>
<evidence type="ECO:0000313" key="3">
    <source>
        <dbReference type="Proteomes" id="UP000250235"/>
    </source>
</evidence>
<feature type="region of interest" description="Disordered" evidence="1">
    <location>
        <begin position="88"/>
        <end position="113"/>
    </location>
</feature>
<dbReference type="Proteomes" id="UP000250235">
    <property type="component" value="Unassembled WGS sequence"/>
</dbReference>
<dbReference type="EMBL" id="KV012929">
    <property type="protein sequence ID" value="KZV24068.1"/>
    <property type="molecule type" value="Genomic_DNA"/>
</dbReference>
<dbReference type="AlphaFoldDB" id="A0A2Z7ARP2"/>